<dbReference type="OrthoDB" id="118042at2157"/>
<protein>
    <submittedName>
        <fullName evidence="2">Inner membrane protein</fullName>
    </submittedName>
</protein>
<keyword evidence="1" id="KW-0812">Transmembrane</keyword>
<dbReference type="Proteomes" id="UP000198888">
    <property type="component" value="Unassembled WGS sequence"/>
</dbReference>
<dbReference type="KEGG" id="hae:halTADL_0003"/>
<dbReference type="Pfam" id="PF04307">
    <property type="entry name" value="YdjM"/>
    <property type="match status" value="1"/>
</dbReference>
<keyword evidence="1" id="KW-1133">Transmembrane helix</keyword>
<feature type="transmembrane region" description="Helical" evidence="1">
    <location>
        <begin position="62"/>
        <end position="80"/>
    </location>
</feature>
<organism evidence="2 3">
    <name type="scientific">Halohasta litchfieldiae</name>
    <dbReference type="NCBI Taxonomy" id="1073996"/>
    <lineage>
        <taxon>Archaea</taxon>
        <taxon>Methanobacteriati</taxon>
        <taxon>Methanobacteriota</taxon>
        <taxon>Stenosarchaea group</taxon>
        <taxon>Halobacteria</taxon>
        <taxon>Halobacteriales</taxon>
        <taxon>Haloferacaceae</taxon>
        <taxon>Halohasta</taxon>
    </lineage>
</organism>
<keyword evidence="3" id="KW-1185">Reference proteome</keyword>
<proteinExistence type="predicted"/>
<feature type="transmembrane region" description="Helical" evidence="1">
    <location>
        <begin position="12"/>
        <end position="41"/>
    </location>
</feature>
<feature type="transmembrane region" description="Helical" evidence="1">
    <location>
        <begin position="148"/>
        <end position="168"/>
    </location>
</feature>
<evidence type="ECO:0000256" key="1">
    <source>
        <dbReference type="SAM" id="Phobius"/>
    </source>
</evidence>
<dbReference type="GeneID" id="35000835"/>
<dbReference type="AlphaFoldDB" id="A0A1H6Y8Y7"/>
<sequence>MYRKGHLGVSMLVFAPIGYALVGVGSPILAAITGGVMIWFAMLPDVDHRLPLIEHRGPTHSLLFAALIGGIGWAIGLIAERVVALSFDLGLGDGFGLPEIGFAIGALTVIAHLIGDTLTPAGVNYLWPLSKRTFSVSLARADNRLANSGLFGLGILVTTGWVGMALGAF</sequence>
<name>A0A1H6Y8Y7_9EURY</name>
<dbReference type="RefSeq" id="WP_089673940.1">
    <property type="nucleotide sequence ID" value="NZ_CP024845.1"/>
</dbReference>
<evidence type="ECO:0000313" key="3">
    <source>
        <dbReference type="Proteomes" id="UP000198888"/>
    </source>
</evidence>
<feature type="transmembrane region" description="Helical" evidence="1">
    <location>
        <begin position="100"/>
        <end position="127"/>
    </location>
</feature>
<accession>A0A2H4PXJ7</accession>
<evidence type="ECO:0000313" key="2">
    <source>
        <dbReference type="EMBL" id="SEJ36354.1"/>
    </source>
</evidence>
<accession>A0A1H6Y8Y7</accession>
<reference evidence="2 3" key="1">
    <citation type="submission" date="2016-10" db="EMBL/GenBank/DDBJ databases">
        <authorList>
            <person name="de Groot N.N."/>
        </authorList>
    </citation>
    <scope>NUCLEOTIDE SEQUENCE [LARGE SCALE GENOMIC DNA]</scope>
    <source>
        <strain evidence="2 3">DSM 22187</strain>
    </source>
</reference>
<keyword evidence="1" id="KW-0472">Membrane</keyword>
<dbReference type="InterPro" id="IPR007404">
    <property type="entry name" value="YdjM-like"/>
</dbReference>
<gene>
    <name evidence="2" type="ORF">SAMN05444271_1577</name>
</gene>
<dbReference type="EMBL" id="FNYR01000057">
    <property type="protein sequence ID" value="SEJ36354.1"/>
    <property type="molecule type" value="Genomic_DNA"/>
</dbReference>